<dbReference type="Proteomes" id="UP001515480">
    <property type="component" value="Unassembled WGS sequence"/>
</dbReference>
<dbReference type="Pfam" id="PF13621">
    <property type="entry name" value="Cupin_8"/>
    <property type="match status" value="1"/>
</dbReference>
<evidence type="ECO:0000259" key="2">
    <source>
        <dbReference type="PROSITE" id="PS51184"/>
    </source>
</evidence>
<dbReference type="InterPro" id="IPR041667">
    <property type="entry name" value="Cupin_8"/>
</dbReference>
<dbReference type="InterPro" id="IPR014710">
    <property type="entry name" value="RmlC-like_jellyroll"/>
</dbReference>
<dbReference type="AlphaFoldDB" id="A0AB34JNI4"/>
<dbReference type="Gene3D" id="2.60.120.10">
    <property type="entry name" value="Jelly Rolls"/>
    <property type="match status" value="1"/>
</dbReference>
<gene>
    <name evidence="3" type="ORF">AB1Y20_018021</name>
</gene>
<proteinExistence type="predicted"/>
<dbReference type="SUPFAM" id="SSF51197">
    <property type="entry name" value="Clavaminate synthase-like"/>
    <property type="match status" value="1"/>
</dbReference>
<dbReference type="PANTHER" id="PTHR12461">
    <property type="entry name" value="HYPOXIA-INDUCIBLE FACTOR 1 ALPHA INHIBITOR-RELATED"/>
    <property type="match status" value="1"/>
</dbReference>
<dbReference type="SMART" id="SM00558">
    <property type="entry name" value="JmjC"/>
    <property type="match status" value="1"/>
</dbReference>
<evidence type="ECO:0000313" key="3">
    <source>
        <dbReference type="EMBL" id="KAL1523061.1"/>
    </source>
</evidence>
<comment type="caution">
    <text evidence="3">The sequence shown here is derived from an EMBL/GenBank/DDBJ whole genome shotgun (WGS) entry which is preliminary data.</text>
</comment>
<dbReference type="PROSITE" id="PS51184">
    <property type="entry name" value="JMJC"/>
    <property type="match status" value="1"/>
</dbReference>
<evidence type="ECO:0000313" key="4">
    <source>
        <dbReference type="Proteomes" id="UP001515480"/>
    </source>
</evidence>
<feature type="region of interest" description="Disordered" evidence="1">
    <location>
        <begin position="1"/>
        <end position="26"/>
    </location>
</feature>
<dbReference type="PANTHER" id="PTHR12461:SF105">
    <property type="entry name" value="HYPOXIA-INDUCIBLE FACTOR 1-ALPHA INHIBITOR"/>
    <property type="match status" value="1"/>
</dbReference>
<feature type="domain" description="JmjC" evidence="2">
    <location>
        <begin position="182"/>
        <end position="334"/>
    </location>
</feature>
<reference evidence="3 4" key="1">
    <citation type="journal article" date="2024" name="Science">
        <title>Giant polyketide synthase enzymes in the biosynthesis of giant marine polyether toxins.</title>
        <authorList>
            <person name="Fallon T.R."/>
            <person name="Shende V.V."/>
            <person name="Wierzbicki I.H."/>
            <person name="Pendleton A.L."/>
            <person name="Watervoot N.F."/>
            <person name="Auber R.P."/>
            <person name="Gonzalez D.J."/>
            <person name="Wisecaver J.H."/>
            <person name="Moore B.S."/>
        </authorList>
    </citation>
    <scope>NUCLEOTIDE SEQUENCE [LARGE SCALE GENOMIC DNA]</scope>
    <source>
        <strain evidence="3 4">12B1</strain>
    </source>
</reference>
<sequence length="491" mass="54444">MAARHTWRADWRPHRARPPAASTRREAPLRMPADIARRPLPRLAALHDAAAWLRDGRPFVCGAASALCAGAGSMLRWDLGFLAAHLPTDTLFGVHLVDEKLLMSHSLRYDAAGGAAEASAADGGFPRSGRRRLTFHEFVAAAERRVRSGAGPRPYLGFNLFQRAHKGDLRGTACLQDATLRGDLDVLMRGALEPMHARGELPLLSSIHAFVGISETLYHCHYDLNPNLHFQLVGRKRFILFAPSDWRHMYPFPAHHDWDRRSRVDWDHPDDRRFPNWSQASGMTVELQPGDCLYIPPYWWHHVQTLTTPCVSIACWFYDVHPGDRDLMPSSGAASHLQSLQPTSTARARPTVSNAYGGHFFGLSAGGAELCLTRWFEQLVGMQIELADLKGESNVAASKAQQDGLAYAGVAKLEAVAMWMRCIGKFAAGQPLSPAEMRSLPRLKVPLEVLMPQIYELLMADLEFSSISQVKAWVQSVVATLGFGDPAAFRH</sequence>
<organism evidence="3 4">
    <name type="scientific">Prymnesium parvum</name>
    <name type="common">Toxic golden alga</name>
    <dbReference type="NCBI Taxonomy" id="97485"/>
    <lineage>
        <taxon>Eukaryota</taxon>
        <taxon>Haptista</taxon>
        <taxon>Haptophyta</taxon>
        <taxon>Prymnesiophyceae</taxon>
        <taxon>Prymnesiales</taxon>
        <taxon>Prymnesiaceae</taxon>
        <taxon>Prymnesium</taxon>
    </lineage>
</organism>
<evidence type="ECO:0000256" key="1">
    <source>
        <dbReference type="SAM" id="MobiDB-lite"/>
    </source>
</evidence>
<protein>
    <recommendedName>
        <fullName evidence="2">JmjC domain-containing protein</fullName>
    </recommendedName>
</protein>
<name>A0AB34JNI4_PRYPA</name>
<dbReference type="EMBL" id="JBGBPQ010000006">
    <property type="protein sequence ID" value="KAL1523061.1"/>
    <property type="molecule type" value="Genomic_DNA"/>
</dbReference>
<keyword evidence="4" id="KW-1185">Reference proteome</keyword>
<accession>A0AB34JNI4</accession>
<dbReference type="InterPro" id="IPR003347">
    <property type="entry name" value="JmjC_dom"/>
</dbReference>